<evidence type="ECO:0000313" key="2">
    <source>
        <dbReference type="EMBL" id="MVX58037.1"/>
    </source>
</evidence>
<evidence type="ECO:0000256" key="1">
    <source>
        <dbReference type="SAM" id="Phobius"/>
    </source>
</evidence>
<gene>
    <name evidence="2" type="ORF">E5987_12735</name>
</gene>
<dbReference type="AlphaFoldDB" id="A0A6L6YK83"/>
<feature type="transmembrane region" description="Helical" evidence="1">
    <location>
        <begin position="34"/>
        <end position="55"/>
    </location>
</feature>
<proteinExistence type="predicted"/>
<sequence>MSSELRRALSQRENYSNMDILQDLARMLKMADSLSWYAALPLYLIGYGLAVWTIAKAVKAIRDAFK</sequence>
<keyword evidence="3" id="KW-1185">Reference proteome</keyword>
<dbReference type="EMBL" id="WSRP01000103">
    <property type="protein sequence ID" value="MVX58037.1"/>
    <property type="molecule type" value="Genomic_DNA"/>
</dbReference>
<keyword evidence="1" id="KW-0812">Transmembrane</keyword>
<name>A0A6L6YK83_9BURK</name>
<organism evidence="2 3">
    <name type="scientific">Parasutterella muris</name>
    <dbReference type="NCBI Taxonomy" id="2565572"/>
    <lineage>
        <taxon>Bacteria</taxon>
        <taxon>Pseudomonadati</taxon>
        <taxon>Pseudomonadota</taxon>
        <taxon>Betaproteobacteria</taxon>
        <taxon>Burkholderiales</taxon>
        <taxon>Sutterellaceae</taxon>
        <taxon>Parasutterella</taxon>
    </lineage>
</organism>
<evidence type="ECO:0000313" key="3">
    <source>
        <dbReference type="Proteomes" id="UP000472580"/>
    </source>
</evidence>
<comment type="caution">
    <text evidence="2">The sequence shown here is derived from an EMBL/GenBank/DDBJ whole genome shotgun (WGS) entry which is preliminary data.</text>
</comment>
<dbReference type="RefSeq" id="WP_202074651.1">
    <property type="nucleotide sequence ID" value="NZ_WSRP01000103.1"/>
</dbReference>
<accession>A0A6L6YK83</accession>
<reference evidence="2 3" key="1">
    <citation type="submission" date="2019-12" db="EMBL/GenBank/DDBJ databases">
        <title>Microbes associate with the intestines of laboratory mice.</title>
        <authorList>
            <person name="Navarre W."/>
            <person name="Wong E."/>
        </authorList>
    </citation>
    <scope>NUCLEOTIDE SEQUENCE [LARGE SCALE GENOMIC DNA]</scope>
    <source>
        <strain evidence="2 3">NM82_D38</strain>
    </source>
</reference>
<dbReference type="Proteomes" id="UP000472580">
    <property type="component" value="Unassembled WGS sequence"/>
</dbReference>
<protein>
    <submittedName>
        <fullName evidence="2">Uncharacterized protein</fullName>
    </submittedName>
</protein>
<keyword evidence="1" id="KW-1133">Transmembrane helix</keyword>
<keyword evidence="1" id="KW-0472">Membrane</keyword>